<sequence>MKDMLERISQREVQETHGSPLTQNASVFVAALRKRHLELPSDSSLLFNIDDIPGDGNKKAKQRLPHSKEYR</sequence>
<organism evidence="2 3">
    <name type="scientific">Capsicum baccatum</name>
    <name type="common">Peruvian pepper</name>
    <dbReference type="NCBI Taxonomy" id="33114"/>
    <lineage>
        <taxon>Eukaryota</taxon>
        <taxon>Viridiplantae</taxon>
        <taxon>Streptophyta</taxon>
        <taxon>Embryophyta</taxon>
        <taxon>Tracheophyta</taxon>
        <taxon>Spermatophyta</taxon>
        <taxon>Magnoliopsida</taxon>
        <taxon>eudicotyledons</taxon>
        <taxon>Gunneridae</taxon>
        <taxon>Pentapetalae</taxon>
        <taxon>asterids</taxon>
        <taxon>lamiids</taxon>
        <taxon>Solanales</taxon>
        <taxon>Solanaceae</taxon>
        <taxon>Solanoideae</taxon>
        <taxon>Capsiceae</taxon>
        <taxon>Capsicum</taxon>
    </lineage>
</organism>
<reference evidence="3" key="2">
    <citation type="journal article" date="2017" name="J. Anim. Genet.">
        <title>Multiple reference genome sequences of hot pepper reveal the massive evolution of plant disease resistance genes by retroduplication.</title>
        <authorList>
            <person name="Kim S."/>
            <person name="Park J."/>
            <person name="Yeom S.-I."/>
            <person name="Kim Y.-M."/>
            <person name="Seo E."/>
            <person name="Kim K.-T."/>
            <person name="Kim M.-S."/>
            <person name="Lee J.M."/>
            <person name="Cheong K."/>
            <person name="Shin H.-S."/>
            <person name="Kim S.-B."/>
            <person name="Han K."/>
            <person name="Lee J."/>
            <person name="Park M."/>
            <person name="Lee H.-A."/>
            <person name="Lee H.-Y."/>
            <person name="Lee Y."/>
            <person name="Oh S."/>
            <person name="Lee J.H."/>
            <person name="Choi E."/>
            <person name="Choi E."/>
            <person name="Lee S.E."/>
            <person name="Jeon J."/>
            <person name="Kim H."/>
            <person name="Choi G."/>
            <person name="Song H."/>
            <person name="Lee J."/>
            <person name="Lee S.-C."/>
            <person name="Kwon J.-K."/>
            <person name="Lee H.-Y."/>
            <person name="Koo N."/>
            <person name="Hong Y."/>
            <person name="Kim R.W."/>
            <person name="Kang W.-H."/>
            <person name="Huh J.H."/>
            <person name="Kang B.-C."/>
            <person name="Yang T.-J."/>
            <person name="Lee Y.-H."/>
            <person name="Bennetzen J.L."/>
            <person name="Choi D."/>
        </authorList>
    </citation>
    <scope>NUCLEOTIDE SEQUENCE [LARGE SCALE GENOMIC DNA]</scope>
    <source>
        <strain evidence="3">cv. PBC81</strain>
    </source>
</reference>
<dbReference type="STRING" id="33114.A0A2G2VXL2"/>
<evidence type="ECO:0000256" key="1">
    <source>
        <dbReference type="SAM" id="MobiDB-lite"/>
    </source>
</evidence>
<dbReference type="OrthoDB" id="8904098at2759"/>
<dbReference type="EMBL" id="MLFT02000009">
    <property type="protein sequence ID" value="PHT37715.1"/>
    <property type="molecule type" value="Genomic_DNA"/>
</dbReference>
<protein>
    <submittedName>
        <fullName evidence="2">Uncharacterized protein</fullName>
    </submittedName>
</protein>
<feature type="region of interest" description="Disordered" evidence="1">
    <location>
        <begin position="1"/>
        <end position="23"/>
    </location>
</feature>
<name>A0A2G2VXL2_CAPBA</name>
<evidence type="ECO:0000313" key="3">
    <source>
        <dbReference type="Proteomes" id="UP000224567"/>
    </source>
</evidence>
<accession>A0A2G2VXL2</accession>
<proteinExistence type="predicted"/>
<feature type="compositionally biased region" description="Basic and acidic residues" evidence="1">
    <location>
        <begin position="1"/>
        <end position="15"/>
    </location>
</feature>
<dbReference type="AlphaFoldDB" id="A0A2G2VXL2"/>
<keyword evidence="3" id="KW-1185">Reference proteome</keyword>
<reference evidence="2 3" key="1">
    <citation type="journal article" date="2017" name="Genome Biol.">
        <title>New reference genome sequences of hot pepper reveal the massive evolution of plant disease-resistance genes by retroduplication.</title>
        <authorList>
            <person name="Kim S."/>
            <person name="Park J."/>
            <person name="Yeom S.I."/>
            <person name="Kim Y.M."/>
            <person name="Seo E."/>
            <person name="Kim K.T."/>
            <person name="Kim M.S."/>
            <person name="Lee J.M."/>
            <person name="Cheong K."/>
            <person name="Shin H.S."/>
            <person name="Kim S.B."/>
            <person name="Han K."/>
            <person name="Lee J."/>
            <person name="Park M."/>
            <person name="Lee H.A."/>
            <person name="Lee H.Y."/>
            <person name="Lee Y."/>
            <person name="Oh S."/>
            <person name="Lee J.H."/>
            <person name="Choi E."/>
            <person name="Choi E."/>
            <person name="Lee S.E."/>
            <person name="Jeon J."/>
            <person name="Kim H."/>
            <person name="Choi G."/>
            <person name="Song H."/>
            <person name="Lee J."/>
            <person name="Lee S.C."/>
            <person name="Kwon J.K."/>
            <person name="Lee H.Y."/>
            <person name="Koo N."/>
            <person name="Hong Y."/>
            <person name="Kim R.W."/>
            <person name="Kang W.H."/>
            <person name="Huh J.H."/>
            <person name="Kang B.C."/>
            <person name="Yang T.J."/>
            <person name="Lee Y.H."/>
            <person name="Bennetzen J.L."/>
            <person name="Choi D."/>
        </authorList>
    </citation>
    <scope>NUCLEOTIDE SEQUENCE [LARGE SCALE GENOMIC DNA]</scope>
    <source>
        <strain evidence="3">cv. PBC81</strain>
    </source>
</reference>
<evidence type="ECO:0000313" key="2">
    <source>
        <dbReference type="EMBL" id="PHT37715.1"/>
    </source>
</evidence>
<feature type="region of interest" description="Disordered" evidence="1">
    <location>
        <begin position="50"/>
        <end position="71"/>
    </location>
</feature>
<gene>
    <name evidence="2" type="ORF">CQW23_21288</name>
</gene>
<dbReference type="Proteomes" id="UP000224567">
    <property type="component" value="Unassembled WGS sequence"/>
</dbReference>
<comment type="caution">
    <text evidence="2">The sequence shown here is derived from an EMBL/GenBank/DDBJ whole genome shotgun (WGS) entry which is preliminary data.</text>
</comment>